<protein>
    <submittedName>
        <fullName evidence="1">Uncharacterized protein</fullName>
    </submittedName>
</protein>
<reference evidence="1" key="1">
    <citation type="journal article" date="2022" name="IScience">
        <title>Evolution of zygomycete secretomes and the origins of terrestrial fungal ecologies.</title>
        <authorList>
            <person name="Chang Y."/>
            <person name="Wang Y."/>
            <person name="Mondo S."/>
            <person name="Ahrendt S."/>
            <person name="Andreopoulos W."/>
            <person name="Barry K."/>
            <person name="Beard J."/>
            <person name="Benny G.L."/>
            <person name="Blankenship S."/>
            <person name="Bonito G."/>
            <person name="Cuomo C."/>
            <person name="Desiro A."/>
            <person name="Gervers K.A."/>
            <person name="Hundley H."/>
            <person name="Kuo A."/>
            <person name="LaButti K."/>
            <person name="Lang B.F."/>
            <person name="Lipzen A."/>
            <person name="O'Donnell K."/>
            <person name="Pangilinan J."/>
            <person name="Reynolds N."/>
            <person name="Sandor L."/>
            <person name="Smith M.E."/>
            <person name="Tsang A."/>
            <person name="Grigoriev I.V."/>
            <person name="Stajich J.E."/>
            <person name="Spatafora J.W."/>
        </authorList>
    </citation>
    <scope>NUCLEOTIDE SEQUENCE</scope>
    <source>
        <strain evidence="1">RSA 2281</strain>
    </source>
</reference>
<name>A0AAD5JVQ4_9FUNG</name>
<accession>A0AAD5JVQ4</accession>
<evidence type="ECO:0000313" key="1">
    <source>
        <dbReference type="EMBL" id="KAI9256559.1"/>
    </source>
</evidence>
<sequence>MCCYGFCAFNNIVAVEIKDILMDIDIEIVLGDEENTKQEPDALDDDEYDNKRGSDVVPVMLYLFCESIANCTNPDIASWTLIWKLILLVSRGSIVLIVSPLFGLKFLQLALFLNWCGVGSGLPEKMSFR</sequence>
<proteinExistence type="predicted"/>
<gene>
    <name evidence="1" type="ORF">BDA99DRAFT_539624</name>
</gene>
<reference evidence="1" key="2">
    <citation type="submission" date="2023-02" db="EMBL/GenBank/DDBJ databases">
        <authorList>
            <consortium name="DOE Joint Genome Institute"/>
            <person name="Mondo S.J."/>
            <person name="Chang Y."/>
            <person name="Wang Y."/>
            <person name="Ahrendt S."/>
            <person name="Andreopoulos W."/>
            <person name="Barry K."/>
            <person name="Beard J."/>
            <person name="Benny G.L."/>
            <person name="Blankenship S."/>
            <person name="Bonito G."/>
            <person name="Cuomo C."/>
            <person name="Desiro A."/>
            <person name="Gervers K.A."/>
            <person name="Hundley H."/>
            <person name="Kuo A."/>
            <person name="LaButti K."/>
            <person name="Lang B.F."/>
            <person name="Lipzen A."/>
            <person name="O'Donnell K."/>
            <person name="Pangilinan J."/>
            <person name="Reynolds N."/>
            <person name="Sandor L."/>
            <person name="Smith M.W."/>
            <person name="Tsang A."/>
            <person name="Grigoriev I.V."/>
            <person name="Stajich J.E."/>
            <person name="Spatafora J.W."/>
        </authorList>
    </citation>
    <scope>NUCLEOTIDE SEQUENCE</scope>
    <source>
        <strain evidence="1">RSA 2281</strain>
    </source>
</reference>
<comment type="caution">
    <text evidence="1">The sequence shown here is derived from an EMBL/GenBank/DDBJ whole genome shotgun (WGS) entry which is preliminary data.</text>
</comment>
<organism evidence="1 2">
    <name type="scientific">Phascolomyces articulosus</name>
    <dbReference type="NCBI Taxonomy" id="60185"/>
    <lineage>
        <taxon>Eukaryota</taxon>
        <taxon>Fungi</taxon>
        <taxon>Fungi incertae sedis</taxon>
        <taxon>Mucoromycota</taxon>
        <taxon>Mucoromycotina</taxon>
        <taxon>Mucoromycetes</taxon>
        <taxon>Mucorales</taxon>
        <taxon>Lichtheimiaceae</taxon>
        <taxon>Phascolomyces</taxon>
    </lineage>
</organism>
<keyword evidence="2" id="KW-1185">Reference proteome</keyword>
<dbReference type="Proteomes" id="UP001209540">
    <property type="component" value="Unassembled WGS sequence"/>
</dbReference>
<dbReference type="AlphaFoldDB" id="A0AAD5JVQ4"/>
<dbReference type="EMBL" id="JAIXMP010000021">
    <property type="protein sequence ID" value="KAI9256559.1"/>
    <property type="molecule type" value="Genomic_DNA"/>
</dbReference>
<evidence type="ECO:0000313" key="2">
    <source>
        <dbReference type="Proteomes" id="UP001209540"/>
    </source>
</evidence>